<dbReference type="InterPro" id="IPR050107">
    <property type="entry name" value="ABC_carbohydrate_import_ATPase"/>
</dbReference>
<dbReference type="PANTHER" id="PTHR43790">
    <property type="entry name" value="CARBOHYDRATE TRANSPORT ATP-BINDING PROTEIN MG119-RELATED"/>
    <property type="match status" value="1"/>
</dbReference>
<dbReference type="PANTHER" id="PTHR43790:SF9">
    <property type="entry name" value="GALACTOFURANOSE TRANSPORTER ATP-BINDING PROTEIN YTFR"/>
    <property type="match status" value="1"/>
</dbReference>
<evidence type="ECO:0000259" key="5">
    <source>
        <dbReference type="PROSITE" id="PS50893"/>
    </source>
</evidence>
<dbReference type="GO" id="GO:0005524">
    <property type="term" value="F:ATP binding"/>
    <property type="evidence" value="ECO:0007669"/>
    <property type="project" value="UniProtKB-KW"/>
</dbReference>
<dbReference type="PROSITE" id="PS00211">
    <property type="entry name" value="ABC_TRANSPORTER_1"/>
    <property type="match status" value="1"/>
</dbReference>
<dbReference type="Pfam" id="PF00005">
    <property type="entry name" value="ABC_tran"/>
    <property type="match status" value="2"/>
</dbReference>
<evidence type="ECO:0000313" key="6">
    <source>
        <dbReference type="EMBL" id="KRO71695.1"/>
    </source>
</evidence>
<dbReference type="InterPro" id="IPR003593">
    <property type="entry name" value="AAA+_ATPase"/>
</dbReference>
<feature type="domain" description="ABC transporter" evidence="5">
    <location>
        <begin position="11"/>
        <end position="275"/>
    </location>
</feature>
<dbReference type="CDD" id="cd03216">
    <property type="entry name" value="ABC_Carb_Monos_I"/>
    <property type="match status" value="1"/>
</dbReference>
<gene>
    <name evidence="6" type="ORF">ABR69_01720</name>
</gene>
<accession>A0A0R2S9T4</accession>
<keyword evidence="2" id="KW-0677">Repeat</keyword>
<name>A0A0R2S9T4_9GAMM</name>
<protein>
    <recommendedName>
        <fullName evidence="5">ABC transporter domain-containing protein</fullName>
    </recommendedName>
</protein>
<evidence type="ECO:0000256" key="2">
    <source>
        <dbReference type="ARBA" id="ARBA00022737"/>
    </source>
</evidence>
<dbReference type="InterPro" id="IPR017871">
    <property type="entry name" value="ABC_transporter-like_CS"/>
</dbReference>
<evidence type="ECO:0000313" key="7">
    <source>
        <dbReference type="Proteomes" id="UP000051934"/>
    </source>
</evidence>
<dbReference type="SUPFAM" id="SSF52540">
    <property type="entry name" value="P-loop containing nucleoside triphosphate hydrolases"/>
    <property type="match status" value="2"/>
</dbReference>
<evidence type="ECO:0000256" key="1">
    <source>
        <dbReference type="ARBA" id="ARBA00022448"/>
    </source>
</evidence>
<dbReference type="CDD" id="cd03215">
    <property type="entry name" value="ABC_Carb_Monos_II"/>
    <property type="match status" value="1"/>
</dbReference>
<organism evidence="6 7">
    <name type="scientific">OM182 bacterium BACL3 MAG-120507-bin80</name>
    <dbReference type="NCBI Taxonomy" id="1655577"/>
    <lineage>
        <taxon>Bacteria</taxon>
        <taxon>Pseudomonadati</taxon>
        <taxon>Pseudomonadota</taxon>
        <taxon>Gammaproteobacteria</taxon>
        <taxon>OMG group</taxon>
        <taxon>OM182 clade</taxon>
    </lineage>
</organism>
<comment type="caution">
    <text evidence="6">The sequence shown here is derived from an EMBL/GenBank/DDBJ whole genome shotgun (WGS) entry which is preliminary data.</text>
</comment>
<dbReference type="GO" id="GO:0016887">
    <property type="term" value="F:ATP hydrolysis activity"/>
    <property type="evidence" value="ECO:0007669"/>
    <property type="project" value="InterPro"/>
</dbReference>
<dbReference type="PROSITE" id="PS50893">
    <property type="entry name" value="ABC_TRANSPORTER_2"/>
    <property type="match status" value="2"/>
</dbReference>
<dbReference type="InterPro" id="IPR027417">
    <property type="entry name" value="P-loop_NTPase"/>
</dbReference>
<dbReference type="EMBL" id="LIBB01000148">
    <property type="protein sequence ID" value="KRO71695.1"/>
    <property type="molecule type" value="Genomic_DNA"/>
</dbReference>
<keyword evidence="3" id="KW-0547">Nucleotide-binding</keyword>
<proteinExistence type="predicted"/>
<dbReference type="AlphaFoldDB" id="A0A0R2S9T4"/>
<sequence>MNDAARLGPLLAVQSLRKSYGDIEVLHGIDFDLRRGEVHAILGENGAGKSTLVKCLAGFEPRNGGELYVNAMQKFTDAGSASSLPASADNLVSTQSVAVREWTHGAAEAAGVVLIHQEFNLAEQLSVAENIFLGNEIRLKGVASFFLDRKQMRDLSRDYLATLHCTIDPDTLVSNLSVADKQMVEIAKTLAKDARILILDEPTAVLTQKESAALFELIDRLRERGVGIIYISHKLEEIERIADRITVIRDGDLVGCYPAADLSKDDMARLMVGRELSSLYPQVPAPNESASASLSVSGLHVEGTLAAESFELRCGEILAFSGLVGSGRTALFETLVGLRPAKAGSCATIKVQGNEVRLGSLADARDHGVAYLTKDRKGSGLLLDKGLRENFSLFALEQFAGTIIDTRAEQSAFDKAVETFDIRMRDTGVVAGNLSGGNQQKLLLAKMLETMPDIVIIDEPTRGIDIGTKSQIYHFLAELAAAGKALVIISSDMSEVIGMAHRVAVMHQGAIAGFLSGDEITEHEIMRYATGLKAAAA</sequence>
<dbReference type="InterPro" id="IPR003439">
    <property type="entry name" value="ABC_transporter-like_ATP-bd"/>
</dbReference>
<keyword evidence="1" id="KW-0813">Transport</keyword>
<evidence type="ECO:0000256" key="3">
    <source>
        <dbReference type="ARBA" id="ARBA00022741"/>
    </source>
</evidence>
<evidence type="ECO:0000256" key="4">
    <source>
        <dbReference type="ARBA" id="ARBA00022840"/>
    </source>
</evidence>
<keyword evidence="4" id="KW-0067">ATP-binding</keyword>
<dbReference type="SMART" id="SM00382">
    <property type="entry name" value="AAA"/>
    <property type="match status" value="2"/>
</dbReference>
<dbReference type="Proteomes" id="UP000051934">
    <property type="component" value="Unassembled WGS sequence"/>
</dbReference>
<dbReference type="Gene3D" id="3.40.50.300">
    <property type="entry name" value="P-loop containing nucleotide triphosphate hydrolases"/>
    <property type="match status" value="2"/>
</dbReference>
<feature type="domain" description="ABC transporter" evidence="5">
    <location>
        <begin position="289"/>
        <end position="533"/>
    </location>
</feature>
<reference evidence="6 7" key="1">
    <citation type="submission" date="2015-10" db="EMBL/GenBank/DDBJ databases">
        <title>Metagenome-Assembled Genomes uncover a global brackish microbiome.</title>
        <authorList>
            <person name="Hugerth L.W."/>
            <person name="Larsson J."/>
            <person name="Alneberg J."/>
            <person name="Lindh M.V."/>
            <person name="Legrand C."/>
            <person name="Pinhassi J."/>
            <person name="Andersson A.F."/>
        </authorList>
    </citation>
    <scope>NUCLEOTIDE SEQUENCE [LARGE SCALE GENOMIC DNA]</scope>
    <source>
        <strain evidence="6">BACL4 MAG-120507-bin80</strain>
    </source>
</reference>